<dbReference type="Pfam" id="PF18551">
    <property type="entry name" value="TackOD1"/>
    <property type="match status" value="1"/>
</dbReference>
<dbReference type="InterPro" id="IPR043128">
    <property type="entry name" value="Rev_trsase/Diguanyl_cyclase"/>
</dbReference>
<gene>
    <name evidence="2" type="ORF">PXX05_01740</name>
</gene>
<dbReference type="EMBL" id="CP119078">
    <property type="protein sequence ID" value="WED43520.1"/>
    <property type="molecule type" value="Genomic_DNA"/>
</dbReference>
<organism evidence="2 3">
    <name type="scientific">Legionella cardiaca</name>
    <dbReference type="NCBI Taxonomy" id="1071983"/>
    <lineage>
        <taxon>Bacteria</taxon>
        <taxon>Pseudomonadati</taxon>
        <taxon>Pseudomonadota</taxon>
        <taxon>Gammaproteobacteria</taxon>
        <taxon>Legionellales</taxon>
        <taxon>Legionellaceae</taxon>
        <taxon>Legionella</taxon>
    </lineage>
</organism>
<dbReference type="InterPro" id="IPR000160">
    <property type="entry name" value="GGDEF_dom"/>
</dbReference>
<dbReference type="Gene3D" id="3.30.70.270">
    <property type="match status" value="1"/>
</dbReference>
<dbReference type="Proteomes" id="UP001222087">
    <property type="component" value="Chromosome"/>
</dbReference>
<evidence type="ECO:0000313" key="2">
    <source>
        <dbReference type="EMBL" id="WED43520.1"/>
    </source>
</evidence>
<dbReference type="PROSITE" id="PS50887">
    <property type="entry name" value="GGDEF"/>
    <property type="match status" value="1"/>
</dbReference>
<evidence type="ECO:0000259" key="1">
    <source>
        <dbReference type="PROSITE" id="PS50887"/>
    </source>
</evidence>
<dbReference type="SUPFAM" id="SSF55073">
    <property type="entry name" value="Nucleotide cyclase"/>
    <property type="match status" value="1"/>
</dbReference>
<dbReference type="InterPro" id="IPR029787">
    <property type="entry name" value="Nucleotide_cyclase"/>
</dbReference>
<accession>A0ABY8AS63</accession>
<keyword evidence="3" id="KW-1185">Reference proteome</keyword>
<reference evidence="2 3" key="1">
    <citation type="submission" date="2023-02" db="EMBL/GenBank/DDBJ databases">
        <title>Genome Sequence of L. cardiaca H63T.</title>
        <authorList>
            <person name="Lopez A.E."/>
            <person name="Cianciotto N.P."/>
        </authorList>
    </citation>
    <scope>NUCLEOTIDE SEQUENCE [LARGE SCALE GENOMIC DNA]</scope>
    <source>
        <strain evidence="2 3">H63</strain>
    </source>
</reference>
<feature type="domain" description="GGDEF" evidence="1">
    <location>
        <begin position="340"/>
        <end position="461"/>
    </location>
</feature>
<evidence type="ECO:0000313" key="3">
    <source>
        <dbReference type="Proteomes" id="UP001222087"/>
    </source>
</evidence>
<proteinExistence type="predicted"/>
<dbReference type="RefSeq" id="WP_275089329.1">
    <property type="nucleotide sequence ID" value="NZ_CP119078.1"/>
</dbReference>
<dbReference type="InterPro" id="IPR040572">
    <property type="entry name" value="TackOD1"/>
</dbReference>
<sequence>MKDQTIWILGSHRELHLPYPVKWVSSETEFPEEGCFALAFVLSDLQKCMQILTHLRQTPAYCLTPIFYLGKLEDLNADIFDGPLEKNALNVAIDIDERIQLIPGIASLEDRELFLLSYLFTRSNIIIHGYLTPYSAKGLSFPLLKVLFGEDDNFDKWSFLQNLVSRDLLSQEKLVDEIQTCPSCSSGLLNYKNSCPNCHSIDIRTQQFIHCFTCGNIAPTTEFLRQERLICPRCNAKLRHIGMDYDKPLEDKLCNQCGFYFLDAEIIITCMNCSKTTSPENLVTRRLYTYQLTKHGELLARGIEKKLQTRFSNFFEFIEFEVFFAIVKWQVKLATRYKELHFSVLALKIINEDEILNEFGIFHTEKLLTEFYERLRNVFRDSDLASHGEDFVLFFLPMTDEQGCNVLLNRIKEFSEQQQLSLSEKKLVVHMGFLTSEEIIKSQQGAEYLIANLHSRIDSYE</sequence>
<protein>
    <recommendedName>
        <fullName evidence="1">GGDEF domain-containing protein</fullName>
    </recommendedName>
</protein>
<name>A0ABY8AS63_9GAMM</name>